<dbReference type="SMART" id="SM00537">
    <property type="entry name" value="DCX"/>
    <property type="match status" value="2"/>
</dbReference>
<dbReference type="Proteomes" id="UP001281761">
    <property type="component" value="Unassembled WGS sequence"/>
</dbReference>
<dbReference type="PROSITE" id="PS50309">
    <property type="entry name" value="DC"/>
    <property type="match status" value="2"/>
</dbReference>
<proteinExistence type="predicted"/>
<feature type="domain" description="Doublecortin" evidence="1">
    <location>
        <begin position="128"/>
        <end position="209"/>
    </location>
</feature>
<dbReference type="SUPFAM" id="SSF89837">
    <property type="entry name" value="Doublecortin (DC)"/>
    <property type="match status" value="2"/>
</dbReference>
<dbReference type="Gene3D" id="3.10.20.230">
    <property type="entry name" value="Doublecortin domain"/>
    <property type="match status" value="2"/>
</dbReference>
<dbReference type="EMBL" id="JARBJD010000006">
    <property type="protein sequence ID" value="KAK2963494.1"/>
    <property type="molecule type" value="Genomic_DNA"/>
</dbReference>
<protein>
    <recommendedName>
        <fullName evidence="1">Doublecortin domain-containing protein</fullName>
    </recommendedName>
</protein>
<reference evidence="2 3" key="1">
    <citation type="journal article" date="2022" name="bioRxiv">
        <title>Genomics of Preaxostyla Flagellates Illuminates Evolutionary Transitions and the Path Towards Mitochondrial Loss.</title>
        <authorList>
            <person name="Novak L.V.F."/>
            <person name="Treitli S.C."/>
            <person name="Pyrih J."/>
            <person name="Halakuc P."/>
            <person name="Pipaliya S.V."/>
            <person name="Vacek V."/>
            <person name="Brzon O."/>
            <person name="Soukal P."/>
            <person name="Eme L."/>
            <person name="Dacks J.B."/>
            <person name="Karnkowska A."/>
            <person name="Elias M."/>
            <person name="Hampl V."/>
        </authorList>
    </citation>
    <scope>NUCLEOTIDE SEQUENCE [LARGE SCALE GENOMIC DNA]</scope>
    <source>
        <strain evidence="2">NAU3</strain>
        <tissue evidence="2">Gut</tissue>
    </source>
</reference>
<accession>A0ABQ9YIB3</accession>
<evidence type="ECO:0000259" key="1">
    <source>
        <dbReference type="PROSITE" id="PS50309"/>
    </source>
</evidence>
<dbReference type="PANTHER" id="PTHR23004:SF11">
    <property type="entry name" value="PROTEIN RPI-1"/>
    <property type="match status" value="1"/>
</dbReference>
<dbReference type="PANTHER" id="PTHR23004">
    <property type="entry name" value="DOUBLECORTIN DOMAIN CONTAINING 2"/>
    <property type="match status" value="1"/>
</dbReference>
<gene>
    <name evidence="2" type="ORF">BLNAU_1537</name>
</gene>
<evidence type="ECO:0000313" key="3">
    <source>
        <dbReference type="Proteomes" id="UP001281761"/>
    </source>
</evidence>
<dbReference type="InterPro" id="IPR036572">
    <property type="entry name" value="Doublecortin_dom_sf"/>
</dbReference>
<dbReference type="Pfam" id="PF03607">
    <property type="entry name" value="DCX"/>
    <property type="match status" value="2"/>
</dbReference>
<evidence type="ECO:0000313" key="2">
    <source>
        <dbReference type="EMBL" id="KAK2963494.1"/>
    </source>
</evidence>
<organism evidence="2 3">
    <name type="scientific">Blattamonas nauphoetae</name>
    <dbReference type="NCBI Taxonomy" id="2049346"/>
    <lineage>
        <taxon>Eukaryota</taxon>
        <taxon>Metamonada</taxon>
        <taxon>Preaxostyla</taxon>
        <taxon>Oxymonadida</taxon>
        <taxon>Blattamonas</taxon>
    </lineage>
</organism>
<comment type="caution">
    <text evidence="2">The sequence shown here is derived from an EMBL/GenBank/DDBJ whole genome shotgun (WGS) entry which is preliminary data.</text>
</comment>
<feature type="domain" description="Doublecortin" evidence="1">
    <location>
        <begin position="5"/>
        <end position="86"/>
    </location>
</feature>
<sequence>MATPITILVFRNGDTHHTGTKITLKATIKTMQQLYDVINKEVQLVTGACRKVVTPAGKQIANLVDFTDGGKYIALAGEPLNKEKLPTALKPKAKPKAAEPTEIKPELEKHTVAKHEPTKFGTQSSKPKTIYVFRNGDKHDQGTKITLKAIITTMDKLYDVVNKEVRIVTGACRKIVTPAGKAIAKLEDFEDEGKYIACAGEPLNKEAMSTHI</sequence>
<name>A0ABQ9YIB3_9EUKA</name>
<dbReference type="InterPro" id="IPR003533">
    <property type="entry name" value="Doublecortin_dom"/>
</dbReference>
<keyword evidence="3" id="KW-1185">Reference proteome</keyword>